<feature type="compositionally biased region" description="Basic and acidic residues" evidence="1">
    <location>
        <begin position="886"/>
        <end position="899"/>
    </location>
</feature>
<feature type="region of interest" description="Disordered" evidence="1">
    <location>
        <begin position="269"/>
        <end position="321"/>
    </location>
</feature>
<feature type="compositionally biased region" description="Basic and acidic residues" evidence="1">
    <location>
        <begin position="286"/>
        <end position="295"/>
    </location>
</feature>
<feature type="compositionally biased region" description="Basic and acidic residues" evidence="1">
    <location>
        <begin position="600"/>
        <end position="615"/>
    </location>
</feature>
<evidence type="ECO:0000256" key="2">
    <source>
        <dbReference type="SAM" id="SignalP"/>
    </source>
</evidence>
<feature type="compositionally biased region" description="Basic and acidic residues" evidence="1">
    <location>
        <begin position="629"/>
        <end position="704"/>
    </location>
</feature>
<feature type="compositionally biased region" description="Basic and acidic residues" evidence="1">
    <location>
        <begin position="583"/>
        <end position="592"/>
    </location>
</feature>
<keyword evidence="2" id="KW-0732">Signal</keyword>
<protein>
    <submittedName>
        <fullName evidence="3">Uncharacterized protein</fullName>
    </submittedName>
</protein>
<feature type="compositionally biased region" description="Basic and acidic residues" evidence="1">
    <location>
        <begin position="805"/>
        <end position="818"/>
    </location>
</feature>
<evidence type="ECO:0000313" key="3">
    <source>
        <dbReference type="EMBL" id="CAL7938805.1"/>
    </source>
</evidence>
<feature type="compositionally biased region" description="Basic and acidic residues" evidence="1">
    <location>
        <begin position="393"/>
        <end position="418"/>
    </location>
</feature>
<gene>
    <name evidence="3" type="ORF">XYLVIOL_LOCUS3502</name>
</gene>
<name>A0ABP1NH13_XYLVO</name>
<feature type="region of interest" description="Disordered" evidence="1">
    <location>
        <begin position="172"/>
        <end position="194"/>
    </location>
</feature>
<feature type="chain" id="PRO_5047440224" evidence="2">
    <location>
        <begin position="26"/>
        <end position="899"/>
    </location>
</feature>
<feature type="region of interest" description="Disordered" evidence="1">
    <location>
        <begin position="224"/>
        <end position="248"/>
    </location>
</feature>
<feature type="compositionally biased region" description="Basic residues" evidence="1">
    <location>
        <begin position="272"/>
        <end position="285"/>
    </location>
</feature>
<feature type="region of interest" description="Disordered" evidence="1">
    <location>
        <begin position="353"/>
        <end position="517"/>
    </location>
</feature>
<feature type="region of interest" description="Disordered" evidence="1">
    <location>
        <begin position="30"/>
        <end position="49"/>
    </location>
</feature>
<proteinExistence type="predicted"/>
<feature type="compositionally biased region" description="Basic and acidic residues" evidence="1">
    <location>
        <begin position="826"/>
        <end position="878"/>
    </location>
</feature>
<feature type="compositionally biased region" description="Basic and acidic residues" evidence="1">
    <location>
        <begin position="541"/>
        <end position="563"/>
    </location>
</feature>
<feature type="compositionally biased region" description="Basic and acidic residues" evidence="1">
    <location>
        <begin position="758"/>
        <end position="768"/>
    </location>
</feature>
<organism evidence="3 4">
    <name type="scientific">Xylocopa violacea</name>
    <name type="common">Violet carpenter bee</name>
    <name type="synonym">Apis violacea</name>
    <dbReference type="NCBI Taxonomy" id="135666"/>
    <lineage>
        <taxon>Eukaryota</taxon>
        <taxon>Metazoa</taxon>
        <taxon>Ecdysozoa</taxon>
        <taxon>Arthropoda</taxon>
        <taxon>Hexapoda</taxon>
        <taxon>Insecta</taxon>
        <taxon>Pterygota</taxon>
        <taxon>Neoptera</taxon>
        <taxon>Endopterygota</taxon>
        <taxon>Hymenoptera</taxon>
        <taxon>Apocrita</taxon>
        <taxon>Aculeata</taxon>
        <taxon>Apoidea</taxon>
        <taxon>Anthophila</taxon>
        <taxon>Apidae</taxon>
        <taxon>Xylocopa</taxon>
        <taxon>Xylocopa</taxon>
    </lineage>
</organism>
<feature type="compositionally biased region" description="Basic and acidic residues" evidence="1">
    <location>
        <begin position="424"/>
        <end position="445"/>
    </location>
</feature>
<keyword evidence="4" id="KW-1185">Reference proteome</keyword>
<dbReference type="EMBL" id="CAXAJV020001289">
    <property type="protein sequence ID" value="CAL7938805.1"/>
    <property type="molecule type" value="Genomic_DNA"/>
</dbReference>
<dbReference type="Pfam" id="PF16009">
    <property type="entry name" value="DUF4779"/>
    <property type="match status" value="1"/>
</dbReference>
<evidence type="ECO:0000256" key="1">
    <source>
        <dbReference type="SAM" id="MobiDB-lite"/>
    </source>
</evidence>
<feature type="signal peptide" evidence="2">
    <location>
        <begin position="1"/>
        <end position="25"/>
    </location>
</feature>
<feature type="compositionally biased region" description="Basic and acidic residues" evidence="1">
    <location>
        <begin position="33"/>
        <end position="42"/>
    </location>
</feature>
<feature type="compositionally biased region" description="Polar residues" evidence="1">
    <location>
        <begin position="356"/>
        <end position="379"/>
    </location>
</feature>
<dbReference type="Proteomes" id="UP001642520">
    <property type="component" value="Unassembled WGS sequence"/>
</dbReference>
<reference evidence="3 4" key="1">
    <citation type="submission" date="2024-08" db="EMBL/GenBank/DDBJ databases">
        <authorList>
            <person name="Will J Nash"/>
            <person name="Angela Man"/>
            <person name="Seanna McTaggart"/>
            <person name="Kendall Baker"/>
            <person name="Tom Barker"/>
            <person name="Leah Catchpole"/>
            <person name="Alex Durrant"/>
            <person name="Karim Gharbi"/>
            <person name="Naomi Irish"/>
            <person name="Gemy Kaithakottil"/>
            <person name="Debby Ku"/>
            <person name="Aaliyah Providence"/>
            <person name="Felix Shaw"/>
            <person name="David Swarbreck"/>
            <person name="Chris Watkins"/>
            <person name="Ann M. McCartney"/>
            <person name="Giulio Formenti"/>
            <person name="Alice Mouton"/>
            <person name="Noel Vella"/>
            <person name="Bjorn M von Reumont"/>
            <person name="Adriana Vella"/>
            <person name="Wilfried Haerty"/>
        </authorList>
    </citation>
    <scope>NUCLEOTIDE SEQUENCE [LARGE SCALE GENOMIC DNA]</scope>
</reference>
<feature type="region of interest" description="Disordered" evidence="1">
    <location>
        <begin position="536"/>
        <end position="899"/>
    </location>
</feature>
<feature type="compositionally biased region" description="Basic and acidic residues" evidence="1">
    <location>
        <begin position="711"/>
        <end position="745"/>
    </location>
</feature>
<sequence length="899" mass="100415">MRARGSTAAGLLLLILCLAIRLSSARVAKRRRTETSSLKETELPGGRNARHINDEILSLAETQNVAPKKSKARTKVDQQTEQSILLLLNAEDMKNLDSIEHALSIADYEPQKINKKEKRKIDINPDIVVPNNENGNLKTSDTANIYNEVPRKVQVKKILVLPQYYSRSAQNAQKQLETEPKAALRNAGNAQQVATPNPVKQTVIKARSPANLQATVRTDARNLEKVAEPRISPSGRQYSSPPMESRRQQQYIDPVTTDAPVIDVSQSADLRKSKKGRKKMVYKHLQRQEPSRQEEYNDDTNESEVSVVVESKNKPKRQGLVQKYDVAPRAFLRAPKKSQEESLEVLATEEIASGVNRGSNNRSPHPNTAKNNDGGSNDYVQVVDPVRRLNKQFYDRPSDKQDSTAKVEADPSPSDRPKPPNKPEPFKPREDEPDRPSSPHKDHQASQESDSSEERNSNSEATSDTSKYSSESNEDAPSKAPPRTLSNLDVYQNARGPIGTASPITSTVAPGLHPVNYVYYPPLLSSMQRFATSSMYPWSHTRGEPSLRQQKERNEKTRDDGEGNNRGVVDGQAEATQVAVGQELKDSGKDDTLNASSETSHIEVGDHDQLSHEYIQDEEQVADSGGEGSSEHVKVEAKEQSGHAQKVEDAQSDGTHDSESHQSKHSAKEHAGGGEGKGDSGPKKFEKGESMEMKEEHRETKSKIGEQGYKSWHEHAEANKGHQDKEKKSNYFDETDGEKKEHKEQAGYYNDHEEDEEGSKAAEFGEKGKHQKGYSTKGQHSVHKKDEFDKHTEFFDEFHEDGDMEKDGGFHQEQEMSKGGHHKVGHHDEADHDDKYGKESKYMKGGHHDGNKGHQVKEGKDTHFEHKDMHGEKEEFMGGKKWAYKTGDDGGDGGKKKDR</sequence>
<feature type="compositionally biased region" description="Basic and acidic residues" evidence="1">
    <location>
        <begin position="784"/>
        <end position="797"/>
    </location>
</feature>
<dbReference type="InterPro" id="IPR031959">
    <property type="entry name" value="DUF4779"/>
</dbReference>
<evidence type="ECO:0000313" key="4">
    <source>
        <dbReference type="Proteomes" id="UP001642520"/>
    </source>
</evidence>
<accession>A0ABP1NH13</accession>
<comment type="caution">
    <text evidence="3">The sequence shown here is derived from an EMBL/GenBank/DDBJ whole genome shotgun (WGS) entry which is preliminary data.</text>
</comment>